<dbReference type="InterPro" id="IPR008928">
    <property type="entry name" value="6-hairpin_glycosidase_sf"/>
</dbReference>
<evidence type="ECO:0000259" key="2">
    <source>
        <dbReference type="Pfam" id="PF12215"/>
    </source>
</evidence>
<evidence type="ECO:0000313" key="4">
    <source>
        <dbReference type="Proteomes" id="UP001500618"/>
    </source>
</evidence>
<dbReference type="EMBL" id="BAAANY010000018">
    <property type="protein sequence ID" value="GAA1691089.1"/>
    <property type="molecule type" value="Genomic_DNA"/>
</dbReference>
<dbReference type="Pfam" id="PF04685">
    <property type="entry name" value="DUF608"/>
    <property type="match status" value="1"/>
</dbReference>
<name>A0ABN2HP26_9ACTN</name>
<feature type="domain" description="Glycosyl-hydrolase family 116 catalytic region" evidence="1">
    <location>
        <begin position="657"/>
        <end position="926"/>
    </location>
</feature>
<dbReference type="SUPFAM" id="SSF48208">
    <property type="entry name" value="Six-hairpin glycosidases"/>
    <property type="match status" value="1"/>
</dbReference>
<dbReference type="InterPro" id="IPR052566">
    <property type="entry name" value="Non-lysos_glucosylceramidase"/>
</dbReference>
<evidence type="ECO:0000259" key="1">
    <source>
        <dbReference type="Pfam" id="PF04685"/>
    </source>
</evidence>
<dbReference type="Gene3D" id="1.50.10.10">
    <property type="match status" value="1"/>
</dbReference>
<reference evidence="3 4" key="1">
    <citation type="journal article" date="2019" name="Int. J. Syst. Evol. Microbiol.">
        <title>The Global Catalogue of Microorganisms (GCM) 10K type strain sequencing project: providing services to taxonomists for standard genome sequencing and annotation.</title>
        <authorList>
            <consortium name="The Broad Institute Genomics Platform"/>
            <consortium name="The Broad Institute Genome Sequencing Center for Infectious Disease"/>
            <person name="Wu L."/>
            <person name="Ma J."/>
        </authorList>
    </citation>
    <scope>NUCLEOTIDE SEQUENCE [LARGE SCALE GENOMIC DNA]</scope>
    <source>
        <strain evidence="3 4">JCM 14718</strain>
    </source>
</reference>
<proteinExistence type="predicted"/>
<accession>A0ABN2HP26</accession>
<dbReference type="Proteomes" id="UP001500618">
    <property type="component" value="Unassembled WGS sequence"/>
</dbReference>
<sequence>MTDDTARKLCGGGVNRRVFLSPGAIGIGAMSLPERAAASMGISSQNLVEVPADKHLSAEFVAELTARGMPTEVTGAALGTVGMPVGGACAGQVYLSGDGRLWLWDVDNPRNFRQGGAICNGPHYVDPLQVSSPFRNGFAVRVGGDGPARTKSLDSKGFEKVSFVGRYPVGRVEYADHHGSLAVSLEASSTFVPTSVADSTLPAVCLSYTMRNTGNHPITATIAGWTDSPINLDSRGTQPIILRSKTFQTGEARGVEFSGAPGQLGAPREDILFEDWERGTYAPWTVEGTAFGPGPLTRAEMSAYMKGSGDMHITGDRFVTSQNFRGPAGDTQKADDETGKLTSPPFIVSRRYVAAAVGGGAWIGEACLNVIVSGQVVASFTGANAEPMLTQWYDVSAYEGKTATIEIVDSRIGGWGHVNCDRIWFTDKPAEVIAYEDLPDHGTFALAALESDATVKPSIANADSLDAIFDGIAGPTEVAPGDGTITAAVSVPVHLRPGQTRTVRFAVSWFFPKPSPFFSAVQDYSSVRKHYQNDFSSASKVIARVAGSAGAAALAATRLWETTWYADSTLPHWFLERTLAPASTLATMTCQYFANGRFYAEEGIYSCDGTCQHVWGYAQSVARLFPELERSAREIGDLGTGFDPATGQMGFRQEADRTWAADGQSGTILRIYREHLMSVDDSFLRRVWPRTKLAIQFLINQDAADGHGADGVLEGRQHNTLDQDWYGEIPWLTGLYVAMLRAAVAMAGEVGDSAFAATCQALADRGSGYLNDSLWNGTYGYFEQKLDRAHLSATNSNRGCFIDQLFGQNYALQLGLPRVFDKTKTDTALANIYRNNFLPDPAAYARTKGIKGPRRIYNEDGEPGTIMCTWPYGGNDIAPGAGVPGLVGYFDEVWTGQEYQLAAHLIGEGMITQGLAVIRAIHDRYSASKRNPYNEIECSDHYSAR</sequence>
<feature type="domain" description="Glycosyl-hydrolase family 116 N-terminal" evidence="2">
    <location>
        <begin position="82"/>
        <end position="231"/>
    </location>
</feature>
<comment type="caution">
    <text evidence="3">The sequence shown here is derived from an EMBL/GenBank/DDBJ whole genome shotgun (WGS) entry which is preliminary data.</text>
</comment>
<dbReference type="InterPro" id="IPR024462">
    <property type="entry name" value="GH116_N"/>
</dbReference>
<dbReference type="PANTHER" id="PTHR12654:SF0">
    <property type="entry name" value="NON-LYSOSOMAL GLUCOSYLCERAMIDASE"/>
    <property type="match status" value="1"/>
</dbReference>
<dbReference type="RefSeq" id="WP_344312449.1">
    <property type="nucleotide sequence ID" value="NZ_BAAANY010000018.1"/>
</dbReference>
<protein>
    <recommendedName>
        <fullName evidence="5">Glycosyl-hydrolase family 116 catalytic region domain-containing protein</fullName>
    </recommendedName>
</protein>
<dbReference type="Pfam" id="PF12215">
    <property type="entry name" value="Glyco_hydr_116N"/>
    <property type="match status" value="1"/>
</dbReference>
<dbReference type="InterPro" id="IPR006311">
    <property type="entry name" value="TAT_signal"/>
</dbReference>
<dbReference type="PANTHER" id="PTHR12654">
    <property type="entry name" value="BILE ACID BETA-GLUCOSIDASE-RELATED"/>
    <property type="match status" value="1"/>
</dbReference>
<dbReference type="InterPro" id="IPR006775">
    <property type="entry name" value="GH116_catalytic"/>
</dbReference>
<organism evidence="3 4">
    <name type="scientific">Fodinicola feengrottensis</name>
    <dbReference type="NCBI Taxonomy" id="435914"/>
    <lineage>
        <taxon>Bacteria</taxon>
        <taxon>Bacillati</taxon>
        <taxon>Actinomycetota</taxon>
        <taxon>Actinomycetes</taxon>
        <taxon>Mycobacteriales</taxon>
        <taxon>Fodinicola</taxon>
    </lineage>
</organism>
<evidence type="ECO:0000313" key="3">
    <source>
        <dbReference type="EMBL" id="GAA1691089.1"/>
    </source>
</evidence>
<dbReference type="InterPro" id="IPR012341">
    <property type="entry name" value="6hp_glycosidase-like_sf"/>
</dbReference>
<evidence type="ECO:0008006" key="5">
    <source>
        <dbReference type="Google" id="ProtNLM"/>
    </source>
</evidence>
<keyword evidence="4" id="KW-1185">Reference proteome</keyword>
<gene>
    <name evidence="3" type="ORF">GCM10009765_45700</name>
</gene>
<dbReference type="PROSITE" id="PS51318">
    <property type="entry name" value="TAT"/>
    <property type="match status" value="1"/>
</dbReference>